<dbReference type="EMBL" id="JAUSTY010000001">
    <property type="protein sequence ID" value="MDQ0164342.1"/>
    <property type="molecule type" value="Genomic_DNA"/>
</dbReference>
<dbReference type="InterPro" id="IPR018187">
    <property type="entry name" value="Asp/Glu_racemase_AS_1"/>
</dbReference>
<evidence type="ECO:0000313" key="9">
    <source>
        <dbReference type="Proteomes" id="UP001235840"/>
    </source>
</evidence>
<organism evidence="8 9">
    <name type="scientific">Caldalkalibacillus horti</name>
    <dbReference type="NCBI Taxonomy" id="77523"/>
    <lineage>
        <taxon>Bacteria</taxon>
        <taxon>Bacillati</taxon>
        <taxon>Bacillota</taxon>
        <taxon>Bacilli</taxon>
        <taxon>Bacillales</taxon>
        <taxon>Bacillaceae</taxon>
        <taxon>Caldalkalibacillus</taxon>
    </lineage>
</organism>
<reference evidence="8 9" key="1">
    <citation type="submission" date="2023-07" db="EMBL/GenBank/DDBJ databases">
        <title>Genomic Encyclopedia of Type Strains, Phase IV (KMG-IV): sequencing the most valuable type-strain genomes for metagenomic binning, comparative biology and taxonomic classification.</title>
        <authorList>
            <person name="Goeker M."/>
        </authorList>
    </citation>
    <scope>NUCLEOTIDE SEQUENCE [LARGE SCALE GENOMIC DNA]</scope>
    <source>
        <strain evidence="8 9">DSM 12751</strain>
    </source>
</reference>
<dbReference type="InterPro" id="IPR015942">
    <property type="entry name" value="Asp/Glu/hydantoin_racemase"/>
</dbReference>
<keyword evidence="5 7" id="KW-0413">Isomerase</keyword>
<sequence length="279" mass="31205">MNKPIAVMDSGVGGLTVVQELMRQLPREEIIYFGDTARCPYGSRSKEEVKEFSYQIIDFLQKYDPKMIVIACNTATAVILEELNAKSNIPIIGVIHPGVRSVIKATVRGRVGVIGTQNTIQSGLYDYALKQIHPELYVKSLACPTFVPLVEEGTFQEQDVLSIVEEALIPFQEEDIDALILGCTHYPLLAPFIQKVMGNNIQLISSADETAREVSTILFHKNLLSQKFGRPEHHFFTSGKLSVFQHIAESWLAQPINVQYIPTEALENSQWLDTKSTIV</sequence>
<evidence type="ECO:0000256" key="1">
    <source>
        <dbReference type="ARBA" id="ARBA00001602"/>
    </source>
</evidence>
<proteinExistence type="inferred from homology"/>
<dbReference type="EC" id="5.1.1.3" evidence="2 7"/>
<dbReference type="NCBIfam" id="TIGR00067">
    <property type="entry name" value="glut_race"/>
    <property type="match status" value="1"/>
</dbReference>
<comment type="function">
    <text evidence="7">Provides the (R)-glutamate required for cell wall biosynthesis.</text>
</comment>
<dbReference type="InterPro" id="IPR004391">
    <property type="entry name" value="Glu_race"/>
</dbReference>
<comment type="similarity">
    <text evidence="7">Belongs to the aspartate/glutamate racemases family.</text>
</comment>
<comment type="catalytic activity">
    <reaction evidence="1 7">
        <text>L-glutamate = D-glutamate</text>
        <dbReference type="Rhea" id="RHEA:12813"/>
        <dbReference type="ChEBI" id="CHEBI:29985"/>
        <dbReference type="ChEBI" id="CHEBI:29986"/>
        <dbReference type="EC" id="5.1.1.3"/>
    </reaction>
</comment>
<evidence type="ECO:0000256" key="2">
    <source>
        <dbReference type="ARBA" id="ARBA00013090"/>
    </source>
</evidence>
<evidence type="ECO:0000256" key="6">
    <source>
        <dbReference type="ARBA" id="ARBA00023316"/>
    </source>
</evidence>
<keyword evidence="6 7" id="KW-0961">Cell wall biogenesis/degradation</keyword>
<gene>
    <name evidence="7" type="primary">murI</name>
    <name evidence="8" type="ORF">J2S11_000241</name>
</gene>
<evidence type="ECO:0000256" key="4">
    <source>
        <dbReference type="ARBA" id="ARBA00022984"/>
    </source>
</evidence>
<feature type="active site" description="Proton donor/acceptor" evidence="7">
    <location>
        <position position="72"/>
    </location>
</feature>
<dbReference type="SUPFAM" id="SSF53681">
    <property type="entry name" value="Aspartate/glutamate racemase"/>
    <property type="match status" value="2"/>
</dbReference>
<evidence type="ECO:0000256" key="3">
    <source>
        <dbReference type="ARBA" id="ARBA00022960"/>
    </source>
</evidence>
<dbReference type="RefSeq" id="WP_307389804.1">
    <property type="nucleotide sequence ID" value="NZ_BAAADK010000009.1"/>
</dbReference>
<keyword evidence="3 7" id="KW-0133">Cell shape</keyword>
<comment type="pathway">
    <text evidence="7">Cell wall biogenesis; peptidoglycan biosynthesis.</text>
</comment>
<evidence type="ECO:0000256" key="5">
    <source>
        <dbReference type="ARBA" id="ARBA00023235"/>
    </source>
</evidence>
<name>A0ABT9VU19_9BACI</name>
<feature type="binding site" evidence="7">
    <location>
        <begin position="184"/>
        <end position="185"/>
    </location>
    <ligand>
        <name>substrate</name>
    </ligand>
</feature>
<keyword evidence="9" id="KW-1185">Reference proteome</keyword>
<dbReference type="HAMAP" id="MF_00258">
    <property type="entry name" value="Glu_racemase"/>
    <property type="match status" value="1"/>
</dbReference>
<dbReference type="PROSITE" id="PS00923">
    <property type="entry name" value="ASP_GLU_RACEMASE_1"/>
    <property type="match status" value="1"/>
</dbReference>
<feature type="binding site" evidence="7">
    <location>
        <begin position="73"/>
        <end position="74"/>
    </location>
    <ligand>
        <name>substrate</name>
    </ligand>
</feature>
<dbReference type="PROSITE" id="PS00924">
    <property type="entry name" value="ASP_GLU_RACEMASE_2"/>
    <property type="match status" value="1"/>
</dbReference>
<comment type="caution">
    <text evidence="8">The sequence shown here is derived from an EMBL/GenBank/DDBJ whole genome shotgun (WGS) entry which is preliminary data.</text>
</comment>
<dbReference type="InterPro" id="IPR001920">
    <property type="entry name" value="Asp/Glu_race"/>
</dbReference>
<evidence type="ECO:0000313" key="8">
    <source>
        <dbReference type="EMBL" id="MDQ0164342.1"/>
    </source>
</evidence>
<dbReference type="NCBIfam" id="NF002035">
    <property type="entry name" value="PRK00865.1-3"/>
    <property type="match status" value="1"/>
</dbReference>
<protein>
    <recommendedName>
        <fullName evidence="2 7">Glutamate racemase</fullName>
        <ecNumber evidence="2 7">5.1.1.3</ecNumber>
    </recommendedName>
</protein>
<dbReference type="PANTHER" id="PTHR21198:SF2">
    <property type="entry name" value="GLUTAMATE RACEMASE"/>
    <property type="match status" value="1"/>
</dbReference>
<evidence type="ECO:0000256" key="7">
    <source>
        <dbReference type="HAMAP-Rule" id="MF_00258"/>
    </source>
</evidence>
<dbReference type="PANTHER" id="PTHR21198">
    <property type="entry name" value="GLUTAMATE RACEMASE"/>
    <property type="match status" value="1"/>
</dbReference>
<feature type="binding site" evidence="7">
    <location>
        <begin position="41"/>
        <end position="42"/>
    </location>
    <ligand>
        <name>substrate</name>
    </ligand>
</feature>
<dbReference type="Gene3D" id="3.40.50.1860">
    <property type="match status" value="2"/>
</dbReference>
<dbReference type="Proteomes" id="UP001235840">
    <property type="component" value="Unassembled WGS sequence"/>
</dbReference>
<dbReference type="Pfam" id="PF01177">
    <property type="entry name" value="Asp_Glu_race"/>
    <property type="match status" value="1"/>
</dbReference>
<dbReference type="GO" id="GO:0008881">
    <property type="term" value="F:glutamate racemase activity"/>
    <property type="evidence" value="ECO:0007669"/>
    <property type="project" value="UniProtKB-EC"/>
</dbReference>
<feature type="binding site" evidence="7">
    <location>
        <begin position="9"/>
        <end position="10"/>
    </location>
    <ligand>
        <name>substrate</name>
    </ligand>
</feature>
<feature type="active site" description="Proton donor/acceptor" evidence="7">
    <location>
        <position position="183"/>
    </location>
</feature>
<keyword evidence="4 7" id="KW-0573">Peptidoglycan synthesis</keyword>
<accession>A0ABT9VU19</accession>
<dbReference type="InterPro" id="IPR033134">
    <property type="entry name" value="Asp/Glu_racemase_AS_2"/>
</dbReference>